<evidence type="ECO:0008006" key="3">
    <source>
        <dbReference type="Google" id="ProtNLM"/>
    </source>
</evidence>
<reference evidence="2" key="1">
    <citation type="journal article" date="2017" name="Genome Biol.">
        <title>Comparative genomics reveals high biological diversity and specific adaptations in the industrially and medically important fungal genus Aspergillus.</title>
        <authorList>
            <person name="de Vries R.P."/>
            <person name="Riley R."/>
            <person name="Wiebenga A."/>
            <person name="Aguilar-Osorio G."/>
            <person name="Amillis S."/>
            <person name="Uchima C.A."/>
            <person name="Anderluh G."/>
            <person name="Asadollahi M."/>
            <person name="Askin M."/>
            <person name="Barry K."/>
            <person name="Battaglia E."/>
            <person name="Bayram O."/>
            <person name="Benocci T."/>
            <person name="Braus-Stromeyer S.A."/>
            <person name="Caldana C."/>
            <person name="Canovas D."/>
            <person name="Cerqueira G.C."/>
            <person name="Chen F."/>
            <person name="Chen W."/>
            <person name="Choi C."/>
            <person name="Clum A."/>
            <person name="Dos Santos R.A."/>
            <person name="Damasio A.R."/>
            <person name="Diallinas G."/>
            <person name="Emri T."/>
            <person name="Fekete E."/>
            <person name="Flipphi M."/>
            <person name="Freyberg S."/>
            <person name="Gallo A."/>
            <person name="Gournas C."/>
            <person name="Habgood R."/>
            <person name="Hainaut M."/>
            <person name="Harispe M.L."/>
            <person name="Henrissat B."/>
            <person name="Hilden K.S."/>
            <person name="Hope R."/>
            <person name="Hossain A."/>
            <person name="Karabika E."/>
            <person name="Karaffa L."/>
            <person name="Karanyi Z."/>
            <person name="Krasevec N."/>
            <person name="Kuo A."/>
            <person name="Kusch H."/>
            <person name="LaButti K."/>
            <person name="Lagendijk E.L."/>
            <person name="Lapidus A."/>
            <person name="Levasseur A."/>
            <person name="Lindquist E."/>
            <person name="Lipzen A."/>
            <person name="Logrieco A.F."/>
            <person name="MacCabe A."/>
            <person name="Maekelae M.R."/>
            <person name="Malavazi I."/>
            <person name="Melin P."/>
            <person name="Meyer V."/>
            <person name="Mielnichuk N."/>
            <person name="Miskei M."/>
            <person name="Molnar A.P."/>
            <person name="Mule G."/>
            <person name="Ngan C.Y."/>
            <person name="Orejas M."/>
            <person name="Orosz E."/>
            <person name="Ouedraogo J.P."/>
            <person name="Overkamp K.M."/>
            <person name="Park H.-S."/>
            <person name="Perrone G."/>
            <person name="Piumi F."/>
            <person name="Punt P.J."/>
            <person name="Ram A.F."/>
            <person name="Ramon A."/>
            <person name="Rauscher S."/>
            <person name="Record E."/>
            <person name="Riano-Pachon D.M."/>
            <person name="Robert V."/>
            <person name="Roehrig J."/>
            <person name="Ruller R."/>
            <person name="Salamov A."/>
            <person name="Salih N.S."/>
            <person name="Samson R.A."/>
            <person name="Sandor E."/>
            <person name="Sanguinetti M."/>
            <person name="Schuetze T."/>
            <person name="Sepcic K."/>
            <person name="Shelest E."/>
            <person name="Sherlock G."/>
            <person name="Sophianopoulou V."/>
            <person name="Squina F.M."/>
            <person name="Sun H."/>
            <person name="Susca A."/>
            <person name="Todd R.B."/>
            <person name="Tsang A."/>
            <person name="Unkles S.E."/>
            <person name="van de Wiele N."/>
            <person name="van Rossen-Uffink D."/>
            <person name="Oliveira J.V."/>
            <person name="Vesth T.C."/>
            <person name="Visser J."/>
            <person name="Yu J.-H."/>
            <person name="Zhou M."/>
            <person name="Andersen M.R."/>
            <person name="Archer D.B."/>
            <person name="Baker S.E."/>
            <person name="Benoit I."/>
            <person name="Brakhage A.A."/>
            <person name="Braus G.H."/>
            <person name="Fischer R."/>
            <person name="Frisvad J.C."/>
            <person name="Goldman G.H."/>
            <person name="Houbraken J."/>
            <person name="Oakley B."/>
            <person name="Pocsi I."/>
            <person name="Scazzocchio C."/>
            <person name="Seiboth B."/>
            <person name="vanKuyk P.A."/>
            <person name="Wortman J."/>
            <person name="Dyer P.S."/>
            <person name="Grigoriev I.V."/>
        </authorList>
    </citation>
    <scope>NUCLEOTIDE SEQUENCE [LARGE SCALE GENOMIC DNA]</scope>
    <source>
        <strain evidence="2">CBS 593.65</strain>
    </source>
</reference>
<evidence type="ECO:0000313" key="1">
    <source>
        <dbReference type="EMBL" id="OJJ64773.1"/>
    </source>
</evidence>
<dbReference type="STRING" id="1036612.A0A1L9TZT9"/>
<dbReference type="GeneID" id="63761988"/>
<dbReference type="AlphaFoldDB" id="A0A1L9TZT9"/>
<protein>
    <recommendedName>
        <fullName evidence="3">F-box domain-containing protein</fullName>
    </recommendedName>
</protein>
<dbReference type="OrthoDB" id="3945550at2759"/>
<dbReference type="RefSeq" id="XP_040708579.1">
    <property type="nucleotide sequence ID" value="XM_040845915.1"/>
</dbReference>
<accession>A0A1L9TZT9</accession>
<gene>
    <name evidence="1" type="ORF">ASPSYDRAFT_39519</name>
</gene>
<dbReference type="Gene3D" id="3.80.10.10">
    <property type="entry name" value="Ribonuclease Inhibitor"/>
    <property type="match status" value="1"/>
</dbReference>
<evidence type="ECO:0000313" key="2">
    <source>
        <dbReference type="Proteomes" id="UP000184356"/>
    </source>
</evidence>
<proteinExistence type="predicted"/>
<keyword evidence="2" id="KW-1185">Reference proteome</keyword>
<organism evidence="1 2">
    <name type="scientific">Aspergillus sydowii CBS 593.65</name>
    <dbReference type="NCBI Taxonomy" id="1036612"/>
    <lineage>
        <taxon>Eukaryota</taxon>
        <taxon>Fungi</taxon>
        <taxon>Dikarya</taxon>
        <taxon>Ascomycota</taxon>
        <taxon>Pezizomycotina</taxon>
        <taxon>Eurotiomycetes</taxon>
        <taxon>Eurotiomycetidae</taxon>
        <taxon>Eurotiales</taxon>
        <taxon>Aspergillaceae</taxon>
        <taxon>Aspergillus</taxon>
        <taxon>Aspergillus subgen. Nidulantes</taxon>
    </lineage>
</organism>
<dbReference type="Proteomes" id="UP000184356">
    <property type="component" value="Unassembled WGS sequence"/>
</dbReference>
<dbReference type="EMBL" id="KV878582">
    <property type="protein sequence ID" value="OJJ64773.1"/>
    <property type="molecule type" value="Genomic_DNA"/>
</dbReference>
<sequence length="419" mass="47250">MTRQGLTLDAWSEVVEHVGTDDLLSLCLVSRVCKAVATRVLYRSIILKPGLYWPVETPIEQSQLSPSEQRGHWHLLSWLKSKEHQRLRNLVQEVTLLRPSSALVSLDEAFVNHLRQDDYFSKLLTSLPNLRRVTTDIPELQTDNVVRALCAHSNRPELHLKMHGYKERLLSTDSSPLRCISSLQVAGDPRSYPKDNGLLKFQNLVFSCPNLRSLSITVLDEYNGRMRRPRLVGIYLTFSLEGDEEFPPLEDLTLDGYVMKDGEASVWQDNVQWDKLSSLTVGPSPCWSVLPRFAGYATSLKTLRVFTYHGIIGGDEARIGLETLLGSFDGLEVLEVKGVICSVSAVGQHRGLSTLCLHEDEPQHDGEADERRTVLPAADMMYLDRQCPRLSSLGFDIQRGNGKLVSWSMDLHSARRDPF</sequence>
<dbReference type="VEuPathDB" id="FungiDB:ASPSYDRAFT_39519"/>
<dbReference type="InterPro" id="IPR032675">
    <property type="entry name" value="LRR_dom_sf"/>
</dbReference>
<name>A0A1L9TZT9_9EURO</name>